<feature type="region of interest" description="Disordered" evidence="1">
    <location>
        <begin position="161"/>
        <end position="208"/>
    </location>
</feature>
<feature type="compositionally biased region" description="Basic and acidic residues" evidence="1">
    <location>
        <begin position="984"/>
        <end position="996"/>
    </location>
</feature>
<feature type="compositionally biased region" description="Basic and acidic residues" evidence="1">
    <location>
        <begin position="262"/>
        <end position="290"/>
    </location>
</feature>
<evidence type="ECO:0000313" key="2">
    <source>
        <dbReference type="EMBL" id="KAG5164149.1"/>
    </source>
</evidence>
<dbReference type="AlphaFoldDB" id="A0A8H8CGN6"/>
<reference evidence="2" key="1">
    <citation type="submission" date="2021-02" db="EMBL/GenBank/DDBJ databases">
        <title>Psilocybe cubensis genome.</title>
        <authorList>
            <person name="Mckernan K.J."/>
            <person name="Crawford S."/>
            <person name="Trippe A."/>
            <person name="Kane L.T."/>
            <person name="Mclaughlin S."/>
        </authorList>
    </citation>
    <scope>NUCLEOTIDE SEQUENCE [LARGE SCALE GENOMIC DNA]</scope>
    <source>
        <strain evidence="2">MGC-MH-2018</strain>
    </source>
</reference>
<feature type="compositionally biased region" description="Polar residues" evidence="1">
    <location>
        <begin position="403"/>
        <end position="414"/>
    </location>
</feature>
<name>A0A8H8CGN6_PSICU</name>
<evidence type="ECO:0000256" key="1">
    <source>
        <dbReference type="SAM" id="MobiDB-lite"/>
    </source>
</evidence>
<protein>
    <submittedName>
        <fullName evidence="2">Uncharacterized protein</fullName>
    </submittedName>
</protein>
<feature type="region of interest" description="Disordered" evidence="1">
    <location>
        <begin position="579"/>
        <end position="604"/>
    </location>
</feature>
<feature type="region of interest" description="Disordered" evidence="1">
    <location>
        <begin position="948"/>
        <end position="1093"/>
    </location>
</feature>
<dbReference type="EMBL" id="JAFIQS010000012">
    <property type="protein sequence ID" value="KAG5164149.1"/>
    <property type="molecule type" value="Genomic_DNA"/>
</dbReference>
<feature type="region of interest" description="Disordered" evidence="1">
    <location>
        <begin position="1"/>
        <end position="123"/>
    </location>
</feature>
<organism evidence="2">
    <name type="scientific">Psilocybe cubensis</name>
    <name type="common">Psychedelic mushroom</name>
    <name type="synonym">Stropharia cubensis</name>
    <dbReference type="NCBI Taxonomy" id="181762"/>
    <lineage>
        <taxon>Eukaryota</taxon>
        <taxon>Fungi</taxon>
        <taxon>Dikarya</taxon>
        <taxon>Basidiomycota</taxon>
        <taxon>Agaricomycotina</taxon>
        <taxon>Agaricomycetes</taxon>
        <taxon>Agaricomycetidae</taxon>
        <taxon>Agaricales</taxon>
        <taxon>Agaricineae</taxon>
        <taxon>Strophariaceae</taxon>
        <taxon>Psilocybe</taxon>
    </lineage>
</organism>
<feature type="region of interest" description="Disordered" evidence="1">
    <location>
        <begin position="257"/>
        <end position="312"/>
    </location>
</feature>
<proteinExistence type="predicted"/>
<gene>
    <name evidence="2" type="ORF">JR316_010643</name>
</gene>
<sequence length="1174" mass="129264">MAIPTRSHLSSQPISQSFPPSHPQFGPPFQAQVQQNQPQSQNVNSVPNPTMNGLPYGPQPNMHQAYSSQPPNLYNSSGWGANTLNGGGNPGISGNQPRIVNTNRNPNGPSPYHDPTSFAPNANPVIPNGFSSLGFPATGGAAAVAKGNSYVGGGFQLGEGYGGTQHAPPFAQTQGQRPVENGDNNDTSGRNRSRSAPRSYPNPSTNHAQVLNHDHQHLQTVLYNSPYSTTHTGNAVSENEPPVIPIPNPTGQGFMLMHQQQQRREETVRSGSRGREANRREEEREARDSDLPPIPPAYAITGPHPGWASAWADPNGPFATAVRSKLGERATDTQPPIQHPQQSQQPQPQPQPQSQPLHQQPQLPPPPQGRPPAQHHAYMSHTQSQLFVPQGPVQPILPPVHGSTAQKPALSTGTQPPPAHNVTEMTREMLIPVLDRFSELLVDYFDFSEQASDSPGLDGLGSNPRRPRKLRLVAHGGACMLLHPVFHALSLEMPLVGAPMPNMAAASGGEVSSLDALMQQQQSLQNMKMENLARRTSTRDVDVIMRAFADDYSGVRAPERVLQAAATVAYRSQPPGYSGYSAYGTPAPNSMDQADDADPDSPKRAAQLDAIGRLKACIRRTARHFPGLGLDWMNADADVALPLGADPQTHQTFDPIHKSAVTPHNINQYSVYISPNGRLQLVSVTPAWSIALKIARWGRRDFADVGILLRSATTISGIRWTPGMLQAVLERDCWAMGYSRWDESRTKEFKDRVACAVRMVEGWGTGTTAGQSQGQSQMNGYGYGSGHGHVTGGNELGLYIQGHQTAQPPLQRVPAAVAPQQQQLPPQQRDDREWERDEVRAARMASAEERRERSRARRNSTYGSRSRSKSRARSQSTGPHEMFIPPDDDDDDDYPHEYRYEYPSGERGRGQPRHISRSIPVGSGGGGQVSVSNATAVAPFHRHAPQHIAQATGTHGPRLWRRRSTSRPRNTERDRKARQRDKQRRMDQQRRQEERSGWAMPPIIPFDTDDESGSDDSGDDTDDTDDEGDKENRDRESAWRQANIYGPGKKRPPALDIPPPLTNEQALQQSHGEQHPAYAQQLQPNPYQRQLSRTQSHPHLLEATQRSIPTPYPTPQPEAATLQVPPNANAAQLAQYQFEQQMRSLQRERQYEQSVKDTMNRIAKRIVTRGSTMP</sequence>
<feature type="compositionally biased region" description="Basic and acidic residues" evidence="1">
    <location>
        <begin position="895"/>
        <end position="909"/>
    </location>
</feature>
<feature type="compositionally biased region" description="Polar residues" evidence="1">
    <location>
        <begin position="1080"/>
        <end position="1093"/>
    </location>
</feature>
<feature type="compositionally biased region" description="Low complexity" evidence="1">
    <location>
        <begin position="334"/>
        <end position="346"/>
    </location>
</feature>
<comment type="caution">
    <text evidence="2">The sequence shown here is derived from an EMBL/GenBank/DDBJ whole genome shotgun (WGS) entry which is preliminary data.</text>
</comment>
<feature type="compositionally biased region" description="Low complexity" evidence="1">
    <location>
        <begin position="10"/>
        <end position="19"/>
    </location>
</feature>
<accession>A0A8H8CGN6</accession>
<feature type="region of interest" description="Disordered" evidence="1">
    <location>
        <begin position="326"/>
        <end position="421"/>
    </location>
</feature>
<feature type="compositionally biased region" description="Low complexity" evidence="1">
    <location>
        <begin position="27"/>
        <end position="49"/>
    </location>
</feature>
<feature type="compositionally biased region" description="Low complexity" evidence="1">
    <location>
        <begin position="813"/>
        <end position="827"/>
    </location>
</feature>
<feature type="compositionally biased region" description="Polar residues" evidence="1">
    <location>
        <begin position="92"/>
        <end position="107"/>
    </location>
</feature>
<feature type="compositionally biased region" description="Polar residues" evidence="1">
    <location>
        <begin position="61"/>
        <end position="84"/>
    </location>
</feature>
<feature type="compositionally biased region" description="Basic and acidic residues" evidence="1">
    <location>
        <begin position="828"/>
        <end position="852"/>
    </location>
</feature>
<feature type="compositionally biased region" description="Polar residues" evidence="1">
    <location>
        <begin position="171"/>
        <end position="208"/>
    </location>
</feature>
<feature type="region of interest" description="Disordered" evidence="1">
    <location>
        <begin position="813"/>
        <end position="930"/>
    </location>
</feature>
<feature type="compositionally biased region" description="Acidic residues" evidence="1">
    <location>
        <begin position="1007"/>
        <end position="1029"/>
    </location>
</feature>
<feature type="compositionally biased region" description="Polar residues" evidence="1">
    <location>
        <begin position="1062"/>
        <end position="1071"/>
    </location>
</feature>